<name>A0A9W8YRY6_9PEZI</name>
<feature type="compositionally biased region" description="Low complexity" evidence="2">
    <location>
        <begin position="1"/>
        <end position="17"/>
    </location>
</feature>
<dbReference type="Pfam" id="PF14027">
    <property type="entry name" value="Questin_oxidase"/>
    <property type="match status" value="1"/>
</dbReference>
<evidence type="ECO:0000256" key="2">
    <source>
        <dbReference type="SAM" id="MobiDB-lite"/>
    </source>
</evidence>
<dbReference type="PANTHER" id="PTHR35870:SF6">
    <property type="entry name" value="MGS207 PROTEIN"/>
    <property type="match status" value="1"/>
</dbReference>
<dbReference type="PANTHER" id="PTHR35870">
    <property type="entry name" value="PROTEIN, PUTATIVE (AFU_ORTHOLOGUE AFUA_5G03330)-RELATED"/>
    <property type="match status" value="1"/>
</dbReference>
<keyword evidence="1" id="KW-0560">Oxidoreductase</keyword>
<keyword evidence="4" id="KW-1185">Reference proteome</keyword>
<protein>
    <recommendedName>
        <fullName evidence="5">Oxidoreductase AflY</fullName>
    </recommendedName>
</protein>
<feature type="region of interest" description="Disordered" evidence="2">
    <location>
        <begin position="1"/>
        <end position="21"/>
    </location>
</feature>
<organism evidence="3 4">
    <name type="scientific">Gnomoniopsis smithogilvyi</name>
    <dbReference type="NCBI Taxonomy" id="1191159"/>
    <lineage>
        <taxon>Eukaryota</taxon>
        <taxon>Fungi</taxon>
        <taxon>Dikarya</taxon>
        <taxon>Ascomycota</taxon>
        <taxon>Pezizomycotina</taxon>
        <taxon>Sordariomycetes</taxon>
        <taxon>Sordariomycetidae</taxon>
        <taxon>Diaporthales</taxon>
        <taxon>Gnomoniaceae</taxon>
        <taxon>Gnomoniopsis</taxon>
    </lineage>
</organism>
<gene>
    <name evidence="3" type="ORF">N0V93_004703</name>
</gene>
<accession>A0A9W8YRY6</accession>
<evidence type="ECO:0000313" key="4">
    <source>
        <dbReference type="Proteomes" id="UP001140453"/>
    </source>
</evidence>
<proteinExistence type="predicted"/>
<dbReference type="AlphaFoldDB" id="A0A9W8YRY6"/>
<evidence type="ECO:0000256" key="1">
    <source>
        <dbReference type="ARBA" id="ARBA00023002"/>
    </source>
</evidence>
<evidence type="ECO:0000313" key="3">
    <source>
        <dbReference type="EMBL" id="KAJ4391089.1"/>
    </source>
</evidence>
<dbReference type="InterPro" id="IPR025337">
    <property type="entry name" value="Questin_oxidase-like"/>
</dbReference>
<evidence type="ECO:0008006" key="5">
    <source>
        <dbReference type="Google" id="ProtNLM"/>
    </source>
</evidence>
<sequence length="434" mass="48247">MSFAIPPIAPSSTPSPTESQDALDKIIHKNHVEHALLWDMGNFINIAPENKALGIHIIHSPHLLASLQLLGAPPARLAEVYASESKILPPPPSPKATITTANWRDHLGDRAFTQAYLAFFTHELTTTHHGNWRELLAIYLLADPAPLIYSVTGDLCHPLIHLGYAYELGNADLATDALVYCAVHYDPATEAYLRARSDSNNPANSPLEVLARVRADSSLAGFPPKGPGREHFAPLFEKHESIVLEHWATWPPPGEHEISAEQLSEALDACVGLLVGTTREGESYDFILLHALTGCYALRVVLPEVPVKYHTALFHHWWLFTLMVYITQGRPEIDDSLFTGYPLERKDWSTPVKLAIESPAGFDAHYVKAIRAIKSASDYSGQVRRSSRHSEEWYLKAATRFAETFRSYRGFGPVDEDMIQQLMALTGQGSSERH</sequence>
<dbReference type="OrthoDB" id="10265971at2759"/>
<dbReference type="GO" id="GO:0016491">
    <property type="term" value="F:oxidoreductase activity"/>
    <property type="evidence" value="ECO:0007669"/>
    <property type="project" value="UniProtKB-KW"/>
</dbReference>
<dbReference type="Proteomes" id="UP001140453">
    <property type="component" value="Unassembled WGS sequence"/>
</dbReference>
<reference evidence="3" key="1">
    <citation type="submission" date="2022-10" db="EMBL/GenBank/DDBJ databases">
        <title>Tapping the CABI collections for fungal endophytes: first genome assemblies for Collariella, Neodidymelliopsis, Ascochyta clinopodiicola, Didymella pomorum, Didymosphaeria variabile, Neocosmospora piperis and Neocucurbitaria cava.</title>
        <authorList>
            <person name="Hill R."/>
        </authorList>
    </citation>
    <scope>NUCLEOTIDE SEQUENCE</scope>
    <source>
        <strain evidence="3">IMI 355082</strain>
    </source>
</reference>
<dbReference type="EMBL" id="JAPEVB010000003">
    <property type="protein sequence ID" value="KAJ4391089.1"/>
    <property type="molecule type" value="Genomic_DNA"/>
</dbReference>
<comment type="caution">
    <text evidence="3">The sequence shown here is derived from an EMBL/GenBank/DDBJ whole genome shotgun (WGS) entry which is preliminary data.</text>
</comment>